<dbReference type="Proteomes" id="UP000054560">
    <property type="component" value="Unassembled WGS sequence"/>
</dbReference>
<dbReference type="AlphaFoldDB" id="A0A0L0FXT1"/>
<reference evidence="1 2" key="1">
    <citation type="submission" date="2011-02" db="EMBL/GenBank/DDBJ databases">
        <title>The Genome Sequence of Sphaeroforma arctica JP610.</title>
        <authorList>
            <consortium name="The Broad Institute Genome Sequencing Platform"/>
            <person name="Russ C."/>
            <person name="Cuomo C."/>
            <person name="Young S.K."/>
            <person name="Zeng Q."/>
            <person name="Gargeya S."/>
            <person name="Alvarado L."/>
            <person name="Berlin A."/>
            <person name="Chapman S.B."/>
            <person name="Chen Z."/>
            <person name="Freedman E."/>
            <person name="Gellesch M."/>
            <person name="Goldberg J."/>
            <person name="Griggs A."/>
            <person name="Gujja S."/>
            <person name="Heilman E."/>
            <person name="Heiman D."/>
            <person name="Howarth C."/>
            <person name="Mehta T."/>
            <person name="Neiman D."/>
            <person name="Pearson M."/>
            <person name="Roberts A."/>
            <person name="Saif S."/>
            <person name="Shea T."/>
            <person name="Shenoy N."/>
            <person name="Sisk P."/>
            <person name="Stolte C."/>
            <person name="Sykes S."/>
            <person name="White J."/>
            <person name="Yandava C."/>
            <person name="Burger G."/>
            <person name="Gray M.W."/>
            <person name="Holland P.W.H."/>
            <person name="King N."/>
            <person name="Lang F.B.F."/>
            <person name="Roger A.J."/>
            <person name="Ruiz-Trillo I."/>
            <person name="Haas B."/>
            <person name="Nusbaum C."/>
            <person name="Birren B."/>
        </authorList>
    </citation>
    <scope>NUCLEOTIDE SEQUENCE [LARGE SCALE GENOMIC DNA]</scope>
    <source>
        <strain evidence="1 2">JP610</strain>
    </source>
</reference>
<keyword evidence="2" id="KW-1185">Reference proteome</keyword>
<gene>
    <name evidence="1" type="ORF">SARC_06296</name>
</gene>
<dbReference type="RefSeq" id="XP_014155273.1">
    <property type="nucleotide sequence ID" value="XM_014299798.1"/>
</dbReference>
<proteinExistence type="predicted"/>
<evidence type="ECO:0000313" key="1">
    <source>
        <dbReference type="EMBL" id="KNC81371.1"/>
    </source>
</evidence>
<name>A0A0L0FXT1_9EUKA</name>
<evidence type="ECO:0000313" key="2">
    <source>
        <dbReference type="Proteomes" id="UP000054560"/>
    </source>
</evidence>
<sequence>MRYSWCGLMRGNYNQAKAVRECFSRLTQSYTAMRTTGAAQISADRGYGDKALWEAIANMGLGALLIMHSTMWKGFPGIGRSTVTSIQTSLYSTTSQVPSKRETTTPCDVLRFACDIYPNVNGFKNVYVAVKKPRPKADIPMITGTLGQSLAKRSAAVRAFIMKDDGAQNNDGLLDDGNEMVNENDT</sequence>
<dbReference type="GeneID" id="25906800"/>
<accession>A0A0L0FXT1</accession>
<dbReference type="EMBL" id="KQ242039">
    <property type="protein sequence ID" value="KNC81371.1"/>
    <property type="molecule type" value="Genomic_DNA"/>
</dbReference>
<protein>
    <submittedName>
        <fullName evidence="1">Uncharacterized protein</fullName>
    </submittedName>
</protein>
<organism evidence="1 2">
    <name type="scientific">Sphaeroforma arctica JP610</name>
    <dbReference type="NCBI Taxonomy" id="667725"/>
    <lineage>
        <taxon>Eukaryota</taxon>
        <taxon>Ichthyosporea</taxon>
        <taxon>Ichthyophonida</taxon>
        <taxon>Sphaeroforma</taxon>
    </lineage>
</organism>